<evidence type="ECO:0000313" key="2">
    <source>
        <dbReference type="EMBL" id="TGK87142.1"/>
    </source>
</evidence>
<dbReference type="Proteomes" id="UP000298009">
    <property type="component" value="Unassembled WGS sequence"/>
</dbReference>
<keyword evidence="1" id="KW-1133">Transmembrane helix</keyword>
<evidence type="ECO:0000313" key="3">
    <source>
        <dbReference type="Proteomes" id="UP000298009"/>
    </source>
</evidence>
<dbReference type="EMBL" id="RQFK01000011">
    <property type="protein sequence ID" value="TGK87142.1"/>
    <property type="molecule type" value="Genomic_DNA"/>
</dbReference>
<comment type="caution">
    <text evidence="2">The sequence shown here is derived from an EMBL/GenBank/DDBJ whole genome shotgun (WGS) entry which is preliminary data.</text>
</comment>
<protein>
    <submittedName>
        <fullName evidence="2">Uncharacterized protein</fullName>
    </submittedName>
</protein>
<organism evidence="2 3">
    <name type="scientific">Leptospira noumeaensis</name>
    <dbReference type="NCBI Taxonomy" id="2484964"/>
    <lineage>
        <taxon>Bacteria</taxon>
        <taxon>Pseudomonadati</taxon>
        <taxon>Spirochaetota</taxon>
        <taxon>Spirochaetia</taxon>
        <taxon>Leptospirales</taxon>
        <taxon>Leptospiraceae</taxon>
        <taxon>Leptospira</taxon>
    </lineage>
</organism>
<keyword evidence="3" id="KW-1185">Reference proteome</keyword>
<dbReference type="AlphaFoldDB" id="A0A4V3JKN9"/>
<evidence type="ECO:0000256" key="1">
    <source>
        <dbReference type="SAM" id="Phobius"/>
    </source>
</evidence>
<gene>
    <name evidence="2" type="ORF">EHQ24_03320</name>
</gene>
<keyword evidence="1" id="KW-0472">Membrane</keyword>
<reference evidence="2" key="1">
    <citation type="journal article" date="2019" name="PLoS Negl. Trop. Dis.">
        <title>Revisiting the worldwide diversity of Leptospira species in the environment.</title>
        <authorList>
            <person name="Vincent A.T."/>
            <person name="Schiettekatte O."/>
            <person name="Bourhy P."/>
            <person name="Veyrier F.J."/>
            <person name="Picardeau M."/>
        </authorList>
    </citation>
    <scope>NUCLEOTIDE SEQUENCE [LARGE SCALE GENOMIC DNA]</scope>
    <source>
        <strain evidence="2">201800287</strain>
    </source>
</reference>
<sequence>MVLGSYISFLTRFRVILTLLIVGFSWSSVLADKIRLKSGEVLNGKVVNVTATHVEWQDQGKRYKFLNADVLGIDVGYDGLPVCADYKTFGVEDCDLVLTKLNKTSASFSKKSSPLELEVIPIKKISTLRVSAESGFPMERYIEPGVKGKWVFGDKELVGNFKTLERGRIIIETEAKTLESVDILDFKSFEIQNKSVIVKVIKEETPKVIPGYSPITEKKYGKAAFIFSGALLSGLGMLYEYNASVNAINNDMEYIPTSDGRVFIFANTLNTDRYDFHRQRFLMYSVAFTSIITYSLIDSFYLGTMETKKENAHTNANGVYLKPFLDMKPNTNVFGAANTNQFQKPNESLFYGFSFESKF</sequence>
<keyword evidence="1" id="KW-0812">Transmembrane</keyword>
<dbReference type="OrthoDB" id="317896at2"/>
<name>A0A4V3JKN9_9LEPT</name>
<accession>A0A4V3JKN9</accession>
<feature type="transmembrane region" description="Helical" evidence="1">
    <location>
        <begin position="281"/>
        <end position="302"/>
    </location>
</feature>
<proteinExistence type="predicted"/>
<dbReference type="NCBIfam" id="NF047503">
    <property type="entry name" value="LB_137_fam"/>
    <property type="match status" value="1"/>
</dbReference>